<accession>A0A0G1Q2Z0</accession>
<dbReference type="EMBL" id="LCKS01000004">
    <property type="protein sequence ID" value="KKU03040.1"/>
    <property type="molecule type" value="Genomic_DNA"/>
</dbReference>
<gene>
    <name evidence="1" type="ORF">UX05_C0004G0049</name>
</gene>
<reference evidence="1 2" key="1">
    <citation type="journal article" date="2015" name="Nature">
        <title>rRNA introns, odd ribosomes, and small enigmatic genomes across a large radiation of phyla.</title>
        <authorList>
            <person name="Brown C.T."/>
            <person name="Hug L.A."/>
            <person name="Thomas B.C."/>
            <person name="Sharon I."/>
            <person name="Castelle C.J."/>
            <person name="Singh A."/>
            <person name="Wilkins M.J."/>
            <person name="Williams K.H."/>
            <person name="Banfield J.F."/>
        </authorList>
    </citation>
    <scope>NUCLEOTIDE SEQUENCE [LARGE SCALE GENOMIC DNA]</scope>
</reference>
<name>A0A0G1Q2Z0_9BACT</name>
<proteinExistence type="predicted"/>
<protein>
    <submittedName>
        <fullName evidence="1">Uncharacterized protein</fullName>
    </submittedName>
</protein>
<sequence>MFKNVIAPVQAWLLSQGRCVGCGTDLSLGKSIKHSKGTKIICKKCSRIFIKESETDKYRRALFEEV</sequence>
<dbReference type="Proteomes" id="UP000034264">
    <property type="component" value="Unassembled WGS sequence"/>
</dbReference>
<comment type="caution">
    <text evidence="1">The sequence shown here is derived from an EMBL/GenBank/DDBJ whole genome shotgun (WGS) entry which is preliminary data.</text>
</comment>
<dbReference type="AlphaFoldDB" id="A0A0G1Q2Z0"/>
<evidence type="ECO:0000313" key="1">
    <source>
        <dbReference type="EMBL" id="KKU03040.1"/>
    </source>
</evidence>
<evidence type="ECO:0000313" key="2">
    <source>
        <dbReference type="Proteomes" id="UP000034264"/>
    </source>
</evidence>
<organism evidence="1 2">
    <name type="scientific">Candidatus Amesbacteria bacterium GW2011_GWC2_45_19</name>
    <dbReference type="NCBI Taxonomy" id="1618366"/>
    <lineage>
        <taxon>Bacteria</taxon>
        <taxon>Candidatus Amesiibacteriota</taxon>
    </lineage>
</organism>